<protein>
    <submittedName>
        <fullName evidence="3">Osmotically-inducible protein OsmY</fullName>
    </submittedName>
</protein>
<accession>A0A2P7QQB4</accession>
<evidence type="ECO:0000256" key="1">
    <source>
        <dbReference type="ARBA" id="ARBA00022729"/>
    </source>
</evidence>
<sequence>MYKLLMILTSLVLLQGCAGLLVAGGATGGAMATDRRTVGTQLSDQTIEMRALHRLGETKPLWDNSRLAVVTTNGKALLLGQTPDDNGRRQAEEVVRGVPGVQDVFNEIRIGQPVSLSVQSRDTWLTSKVKSTLLAEKNLDGTKIKVVTENSEVFLIGLVTQREADIAVQLTRNIGGVAKVVTVFEYVQSAP</sequence>
<evidence type="ECO:0000313" key="4">
    <source>
        <dbReference type="Proteomes" id="UP000242181"/>
    </source>
</evidence>
<dbReference type="InterPro" id="IPR051686">
    <property type="entry name" value="Lipoprotein_DolP"/>
</dbReference>
<dbReference type="EMBL" id="PXYH01000016">
    <property type="protein sequence ID" value="PSJ40163.1"/>
    <property type="molecule type" value="Genomic_DNA"/>
</dbReference>
<dbReference type="RefSeq" id="WP_106453954.1">
    <property type="nucleotide sequence ID" value="NZ_PXYH01000016.1"/>
</dbReference>
<dbReference type="Pfam" id="PF04972">
    <property type="entry name" value="BON"/>
    <property type="match status" value="2"/>
</dbReference>
<feature type="domain" description="BON" evidence="2">
    <location>
        <begin position="121"/>
        <end position="191"/>
    </location>
</feature>
<keyword evidence="1" id="KW-0732">Signal</keyword>
<dbReference type="AlphaFoldDB" id="A0A2P7QQB4"/>
<dbReference type="InterPro" id="IPR014004">
    <property type="entry name" value="Transpt-assoc_nodulatn_dom_bac"/>
</dbReference>
<dbReference type="PROSITE" id="PS50914">
    <property type="entry name" value="BON"/>
    <property type="match status" value="2"/>
</dbReference>
<gene>
    <name evidence="3" type="ORF">C7I36_12040</name>
</gene>
<dbReference type="NCBIfam" id="NF008247">
    <property type="entry name" value="PRK11023.1"/>
    <property type="match status" value="1"/>
</dbReference>
<dbReference type="SMART" id="SM00749">
    <property type="entry name" value="BON"/>
    <property type="match status" value="1"/>
</dbReference>
<organism evidence="3 4">
    <name type="scientific">Zobellella taiwanensis</name>
    <dbReference type="NCBI Taxonomy" id="347535"/>
    <lineage>
        <taxon>Bacteria</taxon>
        <taxon>Pseudomonadati</taxon>
        <taxon>Pseudomonadota</taxon>
        <taxon>Gammaproteobacteria</taxon>
        <taxon>Aeromonadales</taxon>
        <taxon>Aeromonadaceae</taxon>
        <taxon>Zobellella</taxon>
    </lineage>
</organism>
<proteinExistence type="predicted"/>
<evidence type="ECO:0000259" key="2">
    <source>
        <dbReference type="PROSITE" id="PS50914"/>
    </source>
</evidence>
<dbReference type="PANTHER" id="PTHR34606:SF4">
    <property type="entry name" value="OUTER MEMBRANE LIPOPROTEIN DOLP"/>
    <property type="match status" value="1"/>
</dbReference>
<feature type="domain" description="BON" evidence="2">
    <location>
        <begin position="43"/>
        <end position="112"/>
    </location>
</feature>
<comment type="caution">
    <text evidence="3">The sequence shown here is derived from an EMBL/GenBank/DDBJ whole genome shotgun (WGS) entry which is preliminary data.</text>
</comment>
<keyword evidence="4" id="KW-1185">Reference proteome</keyword>
<dbReference type="Proteomes" id="UP000242181">
    <property type="component" value="Unassembled WGS sequence"/>
</dbReference>
<dbReference type="OrthoDB" id="9783990at2"/>
<name>A0A2P7QQB4_9GAMM</name>
<dbReference type="PANTHER" id="PTHR34606">
    <property type="entry name" value="BON DOMAIN-CONTAINING PROTEIN"/>
    <property type="match status" value="1"/>
</dbReference>
<dbReference type="InterPro" id="IPR007055">
    <property type="entry name" value="BON_dom"/>
</dbReference>
<evidence type="ECO:0000313" key="3">
    <source>
        <dbReference type="EMBL" id="PSJ40163.1"/>
    </source>
</evidence>
<dbReference type="PROSITE" id="PS51257">
    <property type="entry name" value="PROKAR_LIPOPROTEIN"/>
    <property type="match status" value="1"/>
</dbReference>
<dbReference type="Gene3D" id="3.30.1340.30">
    <property type="match status" value="1"/>
</dbReference>
<reference evidence="3 4" key="1">
    <citation type="submission" date="2018-03" db="EMBL/GenBank/DDBJ databases">
        <title>The draft genome of Zobellella taiwanensis JCM 13381.</title>
        <authorList>
            <person name="Liu L."/>
            <person name="Li L."/>
            <person name="Wang T."/>
            <person name="Zhang X."/>
            <person name="Liang L."/>
        </authorList>
    </citation>
    <scope>NUCLEOTIDE SEQUENCE [LARGE SCALE GENOMIC DNA]</scope>
    <source>
        <strain evidence="3 4">JCM 13381</strain>
    </source>
</reference>